<evidence type="ECO:0000256" key="9">
    <source>
        <dbReference type="ARBA" id="ARBA00022741"/>
    </source>
</evidence>
<dbReference type="Gene3D" id="3.30.980.10">
    <property type="entry name" value="Threonyl-trna Synthetase, Chain A, domain 2"/>
    <property type="match status" value="1"/>
</dbReference>
<keyword evidence="8" id="KW-0479">Metal-binding</keyword>
<dbReference type="PANTHER" id="PTHR43462">
    <property type="entry name" value="ALANYL-TRNA EDITING PROTEIN"/>
    <property type="match status" value="1"/>
</dbReference>
<dbReference type="GO" id="GO:0000049">
    <property type="term" value="F:tRNA binding"/>
    <property type="evidence" value="ECO:0007669"/>
    <property type="project" value="UniProtKB-KW"/>
</dbReference>
<evidence type="ECO:0000259" key="17">
    <source>
        <dbReference type="PROSITE" id="PS50860"/>
    </source>
</evidence>
<dbReference type="Gene3D" id="2.40.30.130">
    <property type="match status" value="1"/>
</dbReference>
<evidence type="ECO:0000256" key="13">
    <source>
        <dbReference type="ARBA" id="ARBA00022917"/>
    </source>
</evidence>
<dbReference type="GO" id="GO:0005524">
    <property type="term" value="F:ATP binding"/>
    <property type="evidence" value="ECO:0007669"/>
    <property type="project" value="UniProtKB-KW"/>
</dbReference>
<dbReference type="STRING" id="36842.SAMN02194393_03363"/>
<dbReference type="SUPFAM" id="SSF55186">
    <property type="entry name" value="ThrRS/AlaRS common domain"/>
    <property type="match status" value="1"/>
</dbReference>
<protein>
    <recommendedName>
        <fullName evidence="5">Alanine--tRNA ligase</fullName>
        <ecNumber evidence="4">6.1.1.7</ecNumber>
    </recommendedName>
    <alternativeName>
        <fullName evidence="15">Alanyl-tRNA synthetase</fullName>
    </alternativeName>
</protein>
<dbReference type="InterPro" id="IPR018163">
    <property type="entry name" value="Thr/Ala-tRNA-synth_IIc_edit"/>
</dbReference>
<sequence>MAIKLFYKNTYIKEFNANIVHIVEKDDSFHVELNQTAFYPEGGGQPCDEGYIGDIKVSHVYEDKNKIYHVLDKLPSTLENIKCTINWEKRFDHMQQHLGQHILSAAFEKLYDANTIGFHLSPNTATIDVDKVLSGEDIKKVEYFANQIVFNDLLVKVLYPTKEELESLPLRKMPTVTDDIRIVKLDDFDYSPCCGTHPNRSGEVGLIKIRKYEKYKSGLRIDFICGNRALMDYSIKNDITNSLSSRLSAKLDEILNIIDKDSEELQKIKKENKNLKEQIIKFEAAELMKTAKFEGNTKIIKNIFKHRNFNEVKLLSSILANNDTTVIIFAIDNKDKAQLIFNRSKDLDKIIMKDILNKCLPLIDGKGGGSPSTAQGGGTNTDNLEAAISLAYEQIKKIC</sequence>
<evidence type="ECO:0000256" key="5">
    <source>
        <dbReference type="ARBA" id="ARBA00017959"/>
    </source>
</evidence>
<dbReference type="InterPro" id="IPR003156">
    <property type="entry name" value="DHHA1_dom"/>
</dbReference>
<evidence type="ECO:0000256" key="4">
    <source>
        <dbReference type="ARBA" id="ARBA00013168"/>
    </source>
</evidence>
<keyword evidence="9" id="KW-0547">Nucleotide-binding</keyword>
<evidence type="ECO:0000313" key="19">
    <source>
        <dbReference type="Proteomes" id="UP000190285"/>
    </source>
</evidence>
<dbReference type="InterPro" id="IPR051335">
    <property type="entry name" value="Alanyl-tRNA_Editing_Enzymes"/>
</dbReference>
<evidence type="ECO:0000256" key="14">
    <source>
        <dbReference type="ARBA" id="ARBA00023146"/>
    </source>
</evidence>
<dbReference type="InterPro" id="IPR018165">
    <property type="entry name" value="Ala-tRNA-synth_IIc_core"/>
</dbReference>
<evidence type="ECO:0000313" key="18">
    <source>
        <dbReference type="EMBL" id="SKC79799.1"/>
    </source>
</evidence>
<dbReference type="OrthoDB" id="9812949at2"/>
<evidence type="ECO:0000256" key="6">
    <source>
        <dbReference type="ARBA" id="ARBA00022555"/>
    </source>
</evidence>
<dbReference type="InterPro" id="IPR009000">
    <property type="entry name" value="Transl_B-barrel_sf"/>
</dbReference>
<dbReference type="Pfam" id="PF07973">
    <property type="entry name" value="tRNA_SAD"/>
    <property type="match status" value="1"/>
</dbReference>
<comment type="subcellular location">
    <subcellularLocation>
        <location evidence="2">Cytoplasm</location>
    </subcellularLocation>
</comment>
<proteinExistence type="inferred from homology"/>
<evidence type="ECO:0000256" key="8">
    <source>
        <dbReference type="ARBA" id="ARBA00022723"/>
    </source>
</evidence>
<dbReference type="GO" id="GO:0005737">
    <property type="term" value="C:cytoplasm"/>
    <property type="evidence" value="ECO:0007669"/>
    <property type="project" value="UniProtKB-SubCell"/>
</dbReference>
<keyword evidence="6" id="KW-0820">tRNA-binding</keyword>
<dbReference type="GO" id="GO:0006419">
    <property type="term" value="P:alanyl-tRNA aminoacylation"/>
    <property type="evidence" value="ECO:0007669"/>
    <property type="project" value="InterPro"/>
</dbReference>
<dbReference type="SUPFAM" id="SSF50447">
    <property type="entry name" value="Translation proteins"/>
    <property type="match status" value="1"/>
</dbReference>
<dbReference type="Pfam" id="PF02272">
    <property type="entry name" value="DHHA1"/>
    <property type="match status" value="1"/>
</dbReference>
<keyword evidence="14 18" id="KW-0030">Aminoacyl-tRNA synthetase</keyword>
<gene>
    <name evidence="18" type="ORF">SAMN02194393_03363</name>
</gene>
<evidence type="ECO:0000256" key="15">
    <source>
        <dbReference type="ARBA" id="ARBA00032577"/>
    </source>
</evidence>
<comment type="similarity">
    <text evidence="3">Belongs to the class-II aminoacyl-tRNA synthetase family.</text>
</comment>
<dbReference type="InterPro" id="IPR012947">
    <property type="entry name" value="tRNA_SAD"/>
</dbReference>
<dbReference type="RefSeq" id="WP_079493179.1">
    <property type="nucleotide sequence ID" value="NZ_FUZT01000008.1"/>
</dbReference>
<dbReference type="GO" id="GO:0004813">
    <property type="term" value="F:alanine-tRNA ligase activity"/>
    <property type="evidence" value="ECO:0007669"/>
    <property type="project" value="UniProtKB-EC"/>
</dbReference>
<evidence type="ECO:0000256" key="11">
    <source>
        <dbReference type="ARBA" id="ARBA00022840"/>
    </source>
</evidence>
<keyword evidence="12" id="KW-0694">RNA-binding</keyword>
<keyword evidence="7" id="KW-0436">Ligase</keyword>
<feature type="coiled-coil region" evidence="16">
    <location>
        <begin position="251"/>
        <end position="285"/>
    </location>
</feature>
<evidence type="ECO:0000256" key="2">
    <source>
        <dbReference type="ARBA" id="ARBA00004496"/>
    </source>
</evidence>
<dbReference type="EMBL" id="FUZT01000008">
    <property type="protein sequence ID" value="SKC79799.1"/>
    <property type="molecule type" value="Genomic_DNA"/>
</dbReference>
<dbReference type="Gene3D" id="3.10.310.40">
    <property type="match status" value="1"/>
</dbReference>
<evidence type="ECO:0000256" key="3">
    <source>
        <dbReference type="ARBA" id="ARBA00008226"/>
    </source>
</evidence>
<feature type="domain" description="Alanyl-transfer RNA synthetases family profile" evidence="17">
    <location>
        <begin position="1"/>
        <end position="220"/>
    </location>
</feature>
<organism evidence="18 19">
    <name type="scientific">Maledivibacter halophilus</name>
    <dbReference type="NCBI Taxonomy" id="36842"/>
    <lineage>
        <taxon>Bacteria</taxon>
        <taxon>Bacillati</taxon>
        <taxon>Bacillota</taxon>
        <taxon>Clostridia</taxon>
        <taxon>Peptostreptococcales</taxon>
        <taxon>Caminicellaceae</taxon>
        <taxon>Maledivibacter</taxon>
    </lineage>
</organism>
<dbReference type="GO" id="GO:0046872">
    <property type="term" value="F:metal ion binding"/>
    <property type="evidence" value="ECO:0007669"/>
    <property type="project" value="UniProtKB-KW"/>
</dbReference>
<keyword evidence="10" id="KW-0862">Zinc</keyword>
<dbReference type="PANTHER" id="PTHR43462:SF1">
    <property type="entry name" value="ALANYL-TRNA EDITING PROTEIN AARSD1"/>
    <property type="match status" value="1"/>
</dbReference>
<evidence type="ECO:0000256" key="7">
    <source>
        <dbReference type="ARBA" id="ARBA00022598"/>
    </source>
</evidence>
<accession>A0A1T5LW56</accession>
<comment type="cofactor">
    <cofactor evidence="1">
        <name>Zn(2+)</name>
        <dbReference type="ChEBI" id="CHEBI:29105"/>
    </cofactor>
</comment>
<dbReference type="AlphaFoldDB" id="A0A1T5LW56"/>
<name>A0A1T5LW56_9FIRM</name>
<dbReference type="GO" id="GO:0002161">
    <property type="term" value="F:aminoacyl-tRNA deacylase activity"/>
    <property type="evidence" value="ECO:0007669"/>
    <property type="project" value="UniProtKB-ARBA"/>
</dbReference>
<dbReference type="PROSITE" id="PS50860">
    <property type="entry name" value="AA_TRNA_LIGASE_II_ALA"/>
    <property type="match status" value="1"/>
</dbReference>
<evidence type="ECO:0000256" key="1">
    <source>
        <dbReference type="ARBA" id="ARBA00001947"/>
    </source>
</evidence>
<keyword evidence="13" id="KW-0648">Protein biosynthesis</keyword>
<evidence type="ECO:0000256" key="16">
    <source>
        <dbReference type="SAM" id="Coils"/>
    </source>
</evidence>
<evidence type="ECO:0000256" key="10">
    <source>
        <dbReference type="ARBA" id="ARBA00022833"/>
    </source>
</evidence>
<keyword evidence="11" id="KW-0067">ATP-binding</keyword>
<dbReference type="EC" id="6.1.1.7" evidence="4"/>
<reference evidence="18 19" key="1">
    <citation type="submission" date="2017-02" db="EMBL/GenBank/DDBJ databases">
        <authorList>
            <person name="Peterson S.W."/>
        </authorList>
    </citation>
    <scope>NUCLEOTIDE SEQUENCE [LARGE SCALE GENOMIC DNA]</scope>
    <source>
        <strain evidence="18 19">M1</strain>
    </source>
</reference>
<dbReference type="SMART" id="SM00863">
    <property type="entry name" value="tRNA_SAD"/>
    <property type="match status" value="1"/>
</dbReference>
<evidence type="ECO:0000256" key="12">
    <source>
        <dbReference type="ARBA" id="ARBA00022884"/>
    </source>
</evidence>
<keyword evidence="16" id="KW-0175">Coiled coil</keyword>
<dbReference type="Proteomes" id="UP000190285">
    <property type="component" value="Unassembled WGS sequence"/>
</dbReference>
<dbReference type="FunFam" id="3.10.310.40:FF:000001">
    <property type="entry name" value="Alanine--tRNA ligase"/>
    <property type="match status" value="1"/>
</dbReference>
<keyword evidence="19" id="KW-1185">Reference proteome</keyword>